<dbReference type="GO" id="GO:0015658">
    <property type="term" value="F:branched-chain amino acid transmembrane transporter activity"/>
    <property type="evidence" value="ECO:0007669"/>
    <property type="project" value="InterPro"/>
</dbReference>
<dbReference type="PANTHER" id="PTHR30482">
    <property type="entry name" value="HIGH-AFFINITY BRANCHED-CHAIN AMINO ACID TRANSPORT SYSTEM PERMEASE"/>
    <property type="match status" value="1"/>
</dbReference>
<feature type="transmembrane region" description="Helical" evidence="6">
    <location>
        <begin position="64"/>
        <end position="84"/>
    </location>
</feature>
<evidence type="ECO:0000256" key="4">
    <source>
        <dbReference type="ARBA" id="ARBA00022989"/>
    </source>
</evidence>
<organism evidence="7 8">
    <name type="scientific">Desulfosporosinus hippei DSM 8344</name>
    <dbReference type="NCBI Taxonomy" id="1121419"/>
    <lineage>
        <taxon>Bacteria</taxon>
        <taxon>Bacillati</taxon>
        <taxon>Bacillota</taxon>
        <taxon>Clostridia</taxon>
        <taxon>Eubacteriales</taxon>
        <taxon>Desulfitobacteriaceae</taxon>
        <taxon>Desulfosporosinus</taxon>
    </lineage>
</organism>
<dbReference type="PANTHER" id="PTHR30482:SF20">
    <property type="entry name" value="HIGH-AFFINITY BRANCHED-CHAIN AMINO ACID TRANSPORT SYSTEM PERMEASE PROTEIN LIVM"/>
    <property type="match status" value="1"/>
</dbReference>
<proteinExistence type="predicted"/>
<feature type="transmembrane region" description="Helical" evidence="6">
    <location>
        <begin position="206"/>
        <end position="229"/>
    </location>
</feature>
<feature type="transmembrane region" description="Helical" evidence="6">
    <location>
        <begin position="278"/>
        <end position="297"/>
    </location>
</feature>
<feature type="transmembrane region" description="Helical" evidence="6">
    <location>
        <begin position="155"/>
        <end position="173"/>
    </location>
</feature>
<evidence type="ECO:0000256" key="2">
    <source>
        <dbReference type="ARBA" id="ARBA00022475"/>
    </source>
</evidence>
<protein>
    <submittedName>
        <fullName evidence="7">Branched-chain amino acid transport system permease protein</fullName>
    </submittedName>
</protein>
<dbReference type="OrthoDB" id="9789927at2"/>
<evidence type="ECO:0000256" key="3">
    <source>
        <dbReference type="ARBA" id="ARBA00022692"/>
    </source>
</evidence>
<comment type="subcellular location">
    <subcellularLocation>
        <location evidence="1">Cell membrane</location>
        <topology evidence="1">Multi-pass membrane protein</topology>
    </subcellularLocation>
</comment>
<dbReference type="Pfam" id="PF02653">
    <property type="entry name" value="BPD_transp_2"/>
    <property type="match status" value="1"/>
</dbReference>
<name>A0A1G8AP25_9FIRM</name>
<dbReference type="RefSeq" id="WP_092333207.1">
    <property type="nucleotide sequence ID" value="NZ_FNCP01000011.1"/>
</dbReference>
<evidence type="ECO:0000313" key="8">
    <source>
        <dbReference type="Proteomes" id="UP000198656"/>
    </source>
</evidence>
<evidence type="ECO:0000313" key="7">
    <source>
        <dbReference type="EMBL" id="SDH22687.1"/>
    </source>
</evidence>
<sequence length="322" mass="34308">MKKLLDNWLVQFLLFLCVLGLTAFITDAIGDVLPPYLLMIGLFIGINLIMALGLNLITGVTGQLSLGHAAFMSIGAYASAIATVNYHVPFLGGVLIGGLVACLFGIVIGFPTLRLTGDYLAIATLGFAEIVRVQFTNMKITNGAIGFLGIQGSTTFPIVMTIAVITIILMVWLENSRNGRAMLAIREDEIASSAVGINTTLYKIQAFAIGAFCAGVGGALFAHTTTFIQPTDFGFMKSVDILSIVVLGGLGSIPGTVIGAIVLTAAPEILRPLANYRMMVYGVLLVIIMIFRPYGLLGGVNLRKAVRRAFMLTKKKQAGREE</sequence>
<dbReference type="Proteomes" id="UP000198656">
    <property type="component" value="Unassembled WGS sequence"/>
</dbReference>
<accession>A0A1G8AP25</accession>
<reference evidence="8" key="1">
    <citation type="submission" date="2016-10" db="EMBL/GenBank/DDBJ databases">
        <authorList>
            <person name="Varghese N."/>
            <person name="Submissions S."/>
        </authorList>
    </citation>
    <scope>NUCLEOTIDE SEQUENCE [LARGE SCALE GENOMIC DNA]</scope>
    <source>
        <strain evidence="8">DSM 8344</strain>
    </source>
</reference>
<dbReference type="EMBL" id="FNCP01000011">
    <property type="protein sequence ID" value="SDH22687.1"/>
    <property type="molecule type" value="Genomic_DNA"/>
</dbReference>
<keyword evidence="2" id="KW-1003">Cell membrane</keyword>
<keyword evidence="5 6" id="KW-0472">Membrane</keyword>
<dbReference type="InterPro" id="IPR043428">
    <property type="entry name" value="LivM-like"/>
</dbReference>
<dbReference type="STRING" id="1121419.SAMN05443529_11172"/>
<feature type="transmembrane region" description="Helical" evidence="6">
    <location>
        <begin position="241"/>
        <end position="266"/>
    </location>
</feature>
<evidence type="ECO:0000256" key="1">
    <source>
        <dbReference type="ARBA" id="ARBA00004651"/>
    </source>
</evidence>
<dbReference type="AlphaFoldDB" id="A0A1G8AP25"/>
<dbReference type="CDD" id="cd06581">
    <property type="entry name" value="TM_PBP1_LivM_like"/>
    <property type="match status" value="1"/>
</dbReference>
<feature type="transmembrane region" description="Helical" evidence="6">
    <location>
        <begin position="90"/>
        <end position="110"/>
    </location>
</feature>
<keyword evidence="8" id="KW-1185">Reference proteome</keyword>
<evidence type="ECO:0000256" key="5">
    <source>
        <dbReference type="ARBA" id="ARBA00023136"/>
    </source>
</evidence>
<keyword evidence="3 6" id="KW-0812">Transmembrane</keyword>
<evidence type="ECO:0000256" key="6">
    <source>
        <dbReference type="SAM" id="Phobius"/>
    </source>
</evidence>
<dbReference type="GO" id="GO:0005886">
    <property type="term" value="C:plasma membrane"/>
    <property type="evidence" value="ECO:0007669"/>
    <property type="project" value="UniProtKB-SubCell"/>
</dbReference>
<keyword evidence="4 6" id="KW-1133">Transmembrane helix</keyword>
<feature type="transmembrane region" description="Helical" evidence="6">
    <location>
        <begin position="12"/>
        <end position="30"/>
    </location>
</feature>
<dbReference type="InterPro" id="IPR001851">
    <property type="entry name" value="ABC_transp_permease"/>
</dbReference>
<feature type="transmembrane region" description="Helical" evidence="6">
    <location>
        <begin position="36"/>
        <end position="57"/>
    </location>
</feature>
<gene>
    <name evidence="7" type="ORF">SAMN05443529_11172</name>
</gene>